<accession>A0A8T3BSX9</accession>
<gene>
    <name evidence="1" type="ORF">KFK09_006253</name>
</gene>
<protein>
    <submittedName>
        <fullName evidence="1">Uncharacterized protein</fullName>
    </submittedName>
</protein>
<reference evidence="1" key="1">
    <citation type="journal article" date="2022" name="Front. Genet.">
        <title>Chromosome-Scale Assembly of the Dendrobium nobile Genome Provides Insights Into the Molecular Mechanism of the Biosynthesis of the Medicinal Active Ingredient of Dendrobium.</title>
        <authorList>
            <person name="Xu Q."/>
            <person name="Niu S.-C."/>
            <person name="Li K.-L."/>
            <person name="Zheng P.-J."/>
            <person name="Zhang X.-J."/>
            <person name="Jia Y."/>
            <person name="Liu Y."/>
            <person name="Niu Y.-X."/>
            <person name="Yu L.-H."/>
            <person name="Chen D.-F."/>
            <person name="Zhang G.-Q."/>
        </authorList>
    </citation>
    <scope>NUCLEOTIDE SEQUENCE</scope>
    <source>
        <tissue evidence="1">Leaf</tissue>
    </source>
</reference>
<comment type="caution">
    <text evidence="1">The sequence shown here is derived from an EMBL/GenBank/DDBJ whole genome shotgun (WGS) entry which is preliminary data.</text>
</comment>
<name>A0A8T3BSX9_DENNO</name>
<dbReference type="Proteomes" id="UP000829196">
    <property type="component" value="Unassembled WGS sequence"/>
</dbReference>
<dbReference type="EMBL" id="JAGYWB010000006">
    <property type="protein sequence ID" value="KAI0518817.1"/>
    <property type="molecule type" value="Genomic_DNA"/>
</dbReference>
<evidence type="ECO:0000313" key="1">
    <source>
        <dbReference type="EMBL" id="KAI0518817.1"/>
    </source>
</evidence>
<evidence type="ECO:0000313" key="2">
    <source>
        <dbReference type="Proteomes" id="UP000829196"/>
    </source>
</evidence>
<sequence>MRIARTSIPVSLNLIQDNADINLIVKKNEMKKERAFPIRQLKTLELEVVLKAEHNSNGLSSEDSSPAVTESDNKKISHRLTEFPYKHPVEVRWI</sequence>
<keyword evidence="2" id="KW-1185">Reference proteome</keyword>
<dbReference type="AlphaFoldDB" id="A0A8T3BSX9"/>
<organism evidence="1 2">
    <name type="scientific">Dendrobium nobile</name>
    <name type="common">Orchid</name>
    <dbReference type="NCBI Taxonomy" id="94219"/>
    <lineage>
        <taxon>Eukaryota</taxon>
        <taxon>Viridiplantae</taxon>
        <taxon>Streptophyta</taxon>
        <taxon>Embryophyta</taxon>
        <taxon>Tracheophyta</taxon>
        <taxon>Spermatophyta</taxon>
        <taxon>Magnoliopsida</taxon>
        <taxon>Liliopsida</taxon>
        <taxon>Asparagales</taxon>
        <taxon>Orchidaceae</taxon>
        <taxon>Epidendroideae</taxon>
        <taxon>Malaxideae</taxon>
        <taxon>Dendrobiinae</taxon>
        <taxon>Dendrobium</taxon>
    </lineage>
</organism>
<proteinExistence type="predicted"/>